<keyword evidence="6" id="KW-1185">Reference proteome</keyword>
<accession>A0A0D0GTZ1</accession>
<evidence type="ECO:0000256" key="3">
    <source>
        <dbReference type="ARBA" id="ARBA00022553"/>
    </source>
</evidence>
<dbReference type="InterPro" id="IPR000873">
    <property type="entry name" value="AMP-dep_synth/lig_dom"/>
</dbReference>
<dbReference type="InterPro" id="IPR001242">
    <property type="entry name" value="Condensation_dom"/>
</dbReference>
<dbReference type="GO" id="GO:0005737">
    <property type="term" value="C:cytoplasm"/>
    <property type="evidence" value="ECO:0007669"/>
    <property type="project" value="TreeGrafter"/>
</dbReference>
<dbReference type="InterPro" id="IPR006162">
    <property type="entry name" value="Ppantetheine_attach_site"/>
</dbReference>
<dbReference type="STRING" id="1503925.TH53_06795"/>
<dbReference type="GO" id="GO:0003824">
    <property type="term" value="F:catalytic activity"/>
    <property type="evidence" value="ECO:0007669"/>
    <property type="project" value="InterPro"/>
</dbReference>
<evidence type="ECO:0000313" key="6">
    <source>
        <dbReference type="Proteomes" id="UP000032049"/>
    </source>
</evidence>
<dbReference type="SUPFAM" id="SSF52777">
    <property type="entry name" value="CoA-dependent acyltransferases"/>
    <property type="match status" value="8"/>
</dbReference>
<dbReference type="Pfam" id="PF00668">
    <property type="entry name" value="Condensation"/>
    <property type="match status" value="2"/>
</dbReference>
<dbReference type="InterPro" id="IPR036736">
    <property type="entry name" value="ACP-like_sf"/>
</dbReference>
<reference evidence="5 6" key="1">
    <citation type="submission" date="2015-01" db="EMBL/GenBank/DDBJ databases">
        <title>Draft genome sequence of Pedobacter sp. NL19 isolated from sludge of an effluent treatment pond in an abandoned uranium mine.</title>
        <authorList>
            <person name="Santos T."/>
            <person name="Caetano T."/>
            <person name="Covas C."/>
            <person name="Cruz A."/>
            <person name="Mendo S."/>
        </authorList>
    </citation>
    <scope>NUCLEOTIDE SEQUENCE [LARGE SCALE GENOMIC DNA]</scope>
    <source>
        <strain evidence="5 6">NL19</strain>
    </source>
</reference>
<dbReference type="PROSITE" id="PS50075">
    <property type="entry name" value="CARRIER"/>
    <property type="match status" value="2"/>
</dbReference>
<gene>
    <name evidence="5" type="ORF">TH53_06795</name>
</gene>
<comment type="caution">
    <text evidence="5">The sequence shown here is derived from an EMBL/GenBank/DDBJ whole genome shotgun (WGS) entry which is preliminary data.</text>
</comment>
<dbReference type="GO" id="GO:0044550">
    <property type="term" value="P:secondary metabolite biosynthetic process"/>
    <property type="evidence" value="ECO:0007669"/>
    <property type="project" value="TreeGrafter"/>
</dbReference>
<dbReference type="RefSeq" id="WP_041879997.1">
    <property type="nucleotide sequence ID" value="NZ_CP157278.1"/>
</dbReference>
<dbReference type="EMBL" id="JXRA01000028">
    <property type="protein sequence ID" value="KIO77841.1"/>
    <property type="molecule type" value="Genomic_DNA"/>
</dbReference>
<dbReference type="PANTHER" id="PTHR45527">
    <property type="entry name" value="NONRIBOSOMAL PEPTIDE SYNTHETASE"/>
    <property type="match status" value="1"/>
</dbReference>
<dbReference type="InterPro" id="IPR009081">
    <property type="entry name" value="PP-bd_ACP"/>
</dbReference>
<dbReference type="SUPFAM" id="SSF47336">
    <property type="entry name" value="ACP-like"/>
    <property type="match status" value="2"/>
</dbReference>
<feature type="domain" description="Carrier" evidence="4">
    <location>
        <begin position="914"/>
        <end position="989"/>
    </location>
</feature>
<comment type="cofactor">
    <cofactor evidence="1">
        <name>pantetheine 4'-phosphate</name>
        <dbReference type="ChEBI" id="CHEBI:47942"/>
    </cofactor>
</comment>
<protein>
    <submittedName>
        <fullName evidence="5">Contig28, whole genome shotgun sequence</fullName>
    </submittedName>
</protein>
<evidence type="ECO:0000256" key="2">
    <source>
        <dbReference type="ARBA" id="ARBA00022450"/>
    </source>
</evidence>
<dbReference type="Gene3D" id="3.40.50.12780">
    <property type="entry name" value="N-terminal domain of ligase-like"/>
    <property type="match status" value="2"/>
</dbReference>
<evidence type="ECO:0000259" key="4">
    <source>
        <dbReference type="PROSITE" id="PS50075"/>
    </source>
</evidence>
<keyword evidence="2" id="KW-0596">Phosphopantetheine</keyword>
<dbReference type="Gene3D" id="1.10.1200.10">
    <property type="entry name" value="ACP-like"/>
    <property type="match status" value="2"/>
</dbReference>
<dbReference type="InterPro" id="IPR020845">
    <property type="entry name" value="AMP-binding_CS"/>
</dbReference>
<dbReference type="CDD" id="cd05930">
    <property type="entry name" value="A_NRPS"/>
    <property type="match status" value="1"/>
</dbReference>
<dbReference type="Proteomes" id="UP000032049">
    <property type="component" value="Unassembled WGS sequence"/>
</dbReference>
<dbReference type="Gene3D" id="3.30.559.10">
    <property type="entry name" value="Chloramphenicol acetyltransferase-like domain"/>
    <property type="match status" value="4"/>
</dbReference>
<sequence>MQEAILFDCELLGSNAAYTIEVPVVLEENNPDLNRLYQAFKKALLRHDTFRVIIRNPNENDKRLHQVFNPLLSISSGIDYITDTREPIDPYGKNEITFQIKQENPGVTTFLLRFHHVLADRKSIELLIGDMFSYYTNSPLLPAGTYHNAVAEILNNFDGLQGDLKSVQQNSVSGLSASQSVDSSRHLAISVKREVAVLDSSCWNQLEKKGRDAGLSPQVIVLTAYYIMKLRVEGKKRTTIGIPFSLHDILDEPRTAGCFFNMVPFHTDYPSNLGFLDFAKLIQHQLMELLPQRFLPLLDVSRTSGQADESIFDAVFAWHDPFILKNGQISISLGMPDAYPSRLCHSLLAQPENGALMLALDYDPAQLLKETAEGMLSSVLHILQVVSSSPQVPVSSIPLGTQYLQEEENTASGDILKLIKERAILFPGSIAIIEPDGGSYSYSILEDTAEKIAEWASDASSELPDMIGLCIPRSFIMIAALIGLMRSRKTVALLDPENYNSTISNIKAGNINCVITDGTIELKDVITVTTNQILNGVYAKLNDTDIVEGSILFFSSGTTGRPKPVLLSKSNICLHTHWAISKFKLTSADRVLQFCSLAFDAMLEEVLPTFSVGATLILRDNYISASAAGFVEFCHQHKITVIDLPTGFFNLTAIELDAGQLVLPDCLRLVVIGGEGYTNAAVKIWLSLLEQAHPAAQLLTTYGPSEASIIVASVFLNSGMLQTHPLVGHARAGVRFYVLDKSLQPLPPGITGDLYIGGGMLAKGYLGRPKETAESFLPDPFVNEKGARMYFTGDRVIKQKDGSLLFNGRGDRQIKRRGVRIELDGIEHVFSHAFGGCPCAVIAYGASLEHIAVFIQDGGSENTEHLMANALAVLPYAAHPSLVRFQELPLTSRGKMDYESLRQSLTTSSVEEKSDNTGIEDKIINLFKDVLGYKEFCESDDFFNAGGHSLAVLQLISLANLRLNVKISVRDIYLARTIGAIAKLIKLAPSSVADQVNQQDDPWSLTELELAIHIDEQLTQGPSPYWITEKWNLQDGLDMIRLREALGVVLSAHPILRSTLITKNGHSRWADKSIPEALNHILEKEKENYLKLSLLSSESGFSTLLLNVHHSLLDGQGIDVFMQALANAYTNRTAIPAISQMIPPALPLSGEDELLAWKNYLSGAGSDFNLPPDIAGDRLATGAMVASFKPVININELLPLQEDKRPGNYTFFAALTMAWLHRMTNSADILLNIAVGLNDGIKGLRLSTCVAPLRSGINKRMTFNDLYSNIGDNLDWILDHLPIGPMQLATTLRAGGIVQQALPLLFDFEDKREKKVLVFDEIRAVNEPQQPATVRADIEISIRIEEDGMLCCSMRGRASMYSFSLLECWVNSLGTFLRAVTKGGDQLIKNIPLIPYGSVMAAMLEGEVIQTDASPDFLAKHLRKLLREKLLLPVIQGKDCKLTGQDVLNKAHDLINILKEANIKAGDCVIVLLPRYVNYLPVLLALWETGAIPVLINPEQPNERQKVMFKAVSAVAVIEKDDLGVIQVRSIRETNTQRRVDSIATAYIFFTSGSSGVPKPVICPWRGLQRLLDWSVKTFPFAAEDAFLHTASPGFDISIWEMLFPIWGGARLLVEDNNGVQDMPSLIRFIESERATHVHFIPSILESFLDALNPSEGRSVKLVFCGGEATSKPLLKRLLDEREVPMQHCYGPTETSIFILSWHGDRSSPLPYGLPLGNPVDGAGVVILDEMMEPVVRGITGEIGLYGDALTSGYLGMPRATAAAFRPWPGKGGRIYLTGDRGRMYADGSIEYIGRGDRQVKISGVRIELGEIEHVLSLVKGVVLALVMLRKLNENHSGLTAYIKYDHSTDAALLREELENAAKMGLPAAVIPKFYVLLKEFPLNINGKIDLQQLPEPVLDKADTIAGDHLITDEESCLKELWCLALGHSDISIEGNFFRLGGDSMTAIQITSKARKKGLIISLADFFRFPTIKNMAAEIRNRKNLSAVPVLISDNTLVISGNASQRFLQVCKSPETDGIQCKILSFRDRIDREKMLVIWNMILVRHDSLSLILKKDDDQWQLLTGKPVLIKSIPVAENLISARSIASKQIRTGEGIMSGIAFVERNANELVLAIHHLAVDFQSWTIIMSELQQAYAADMGMIRLAAPVPFSIWCLQNKLLAVNLELSSEPRRIVKQQLPPKVIDMIKHAGTERTTLLTAVTAQAIADCFAIAKVVIALENDGRNVSDGIDFSYTVGWLTGFKNLSISPGEMTFDGWLSASSAALKTPEVISDADYVINIIMEPEDTDKSVLIQEFSETETQPSHLVAIEFVIRTDAIEVTADCDHSLGENMASFLVSRMLNIWEHSVGHFKRWAPMTTFQESILSFCLKQPDSGFYHTQILFSLEGEINVPLLRKAWEHAAIVHDIFSCQVDLEKGDTPLFLISPGKSLFWREYTAKEQTVESLGEHIMEEDINQPFELLNGDNSRLYLVNGSDGTRLIWSHHHLFFDGWSLNLVIETVGRSYLALSDNGILPLPAPSVSSYLEWWSQRDNDKLLSRWYERLKENNSPKNFNLPKITEQKKYCSLSLSLTVSETAELENLSTQQQVTLFEIILCAWSLVIAYQTRQHQVFFGVVLTVRPPEIHDIVFTAGCCMNTMPFLVTVQDNISALLTEVRERFGEILEDQTLSTGRLLTALRNDGWAGEMDSLVVFENYPGDRSGTDLGNENRLKVLGSRERNDIPFTLVALSGNACEFELLYPDVPAHHTMAKRLMSQLGRVLKTFINQTKS</sequence>
<dbReference type="Gene3D" id="3.30.559.30">
    <property type="entry name" value="Nonribosomal peptide synthetase, condensation domain"/>
    <property type="match status" value="3"/>
</dbReference>
<dbReference type="PANTHER" id="PTHR45527:SF1">
    <property type="entry name" value="FATTY ACID SYNTHASE"/>
    <property type="match status" value="1"/>
</dbReference>
<feature type="domain" description="Carrier" evidence="4">
    <location>
        <begin position="1909"/>
        <end position="1983"/>
    </location>
</feature>
<evidence type="ECO:0000256" key="1">
    <source>
        <dbReference type="ARBA" id="ARBA00001957"/>
    </source>
</evidence>
<dbReference type="OrthoDB" id="4317020at2"/>
<organism evidence="5 6">
    <name type="scientific">Pedobacter lusitanus</name>
    <dbReference type="NCBI Taxonomy" id="1503925"/>
    <lineage>
        <taxon>Bacteria</taxon>
        <taxon>Pseudomonadati</taxon>
        <taxon>Bacteroidota</taxon>
        <taxon>Sphingobacteriia</taxon>
        <taxon>Sphingobacteriales</taxon>
        <taxon>Sphingobacteriaceae</taxon>
        <taxon>Pedobacter</taxon>
    </lineage>
</organism>
<name>A0A0D0GTZ1_9SPHI</name>
<evidence type="ECO:0000313" key="5">
    <source>
        <dbReference type="EMBL" id="KIO77841.1"/>
    </source>
</evidence>
<keyword evidence="3" id="KW-0597">Phosphoprotein</keyword>
<dbReference type="InterPro" id="IPR045851">
    <property type="entry name" value="AMP-bd_C_sf"/>
</dbReference>
<dbReference type="Gene3D" id="3.30.300.30">
    <property type="match status" value="2"/>
</dbReference>
<dbReference type="GO" id="GO:0031177">
    <property type="term" value="F:phosphopantetheine binding"/>
    <property type="evidence" value="ECO:0007669"/>
    <property type="project" value="TreeGrafter"/>
</dbReference>
<proteinExistence type="predicted"/>
<dbReference type="InterPro" id="IPR042099">
    <property type="entry name" value="ANL_N_sf"/>
</dbReference>
<dbReference type="Pfam" id="PF00501">
    <property type="entry name" value="AMP-binding"/>
    <property type="match status" value="2"/>
</dbReference>
<dbReference type="Pfam" id="PF00550">
    <property type="entry name" value="PP-binding"/>
    <property type="match status" value="2"/>
</dbReference>
<dbReference type="InterPro" id="IPR023213">
    <property type="entry name" value="CAT-like_dom_sf"/>
</dbReference>
<dbReference type="PROSITE" id="PS00455">
    <property type="entry name" value="AMP_BINDING"/>
    <property type="match status" value="2"/>
</dbReference>
<dbReference type="SUPFAM" id="SSF56801">
    <property type="entry name" value="Acetyl-CoA synthetase-like"/>
    <property type="match status" value="2"/>
</dbReference>
<dbReference type="PROSITE" id="PS00012">
    <property type="entry name" value="PHOSPHOPANTETHEINE"/>
    <property type="match status" value="1"/>
</dbReference>
<dbReference type="GO" id="GO:0043041">
    <property type="term" value="P:amino acid activation for nonribosomal peptide biosynthetic process"/>
    <property type="evidence" value="ECO:0007669"/>
    <property type="project" value="TreeGrafter"/>
</dbReference>